<dbReference type="AlphaFoldDB" id="A0A7G7BV48"/>
<sequence>MRNGVQRSLFGRRQPDCSAAVSAVPSGVVAVPAHGERGTYEWHSRPQHPAPQGDFVITPGPSARRASALGLALAACLGAAPAATATAPPASSRSGAGLDRYYDQLLGWGSCSKGPEDTMGRDLDKAGVQCVDVTVPLDYSKPRGRTITVAISRLKATDTRHRIGSILLNNGGPGNTALQSPPEFHAWMKKTGPRYDIVGFDPRFVGRSTPLDCGWPVGTNLFSAGLGRASFERQVALHKDLAAKCRTTNADVLPHVTTRNTARDMDVIRGALGEKKISYFGYSYGTYLGTVYTQMFPGRTDRMVLDGAIDPREFGPRLLREAVGENEQALADWATWAARRHDTYGLGRTRAQVLATVDRVIRQAARGPLTVGTAPDTFRLDDTQVPFVLLAGLDSDTDTSRASLGEQVSVLNKAAAGQSTKLSPQFAGLLRFATTGDQSHMGSAQTAVICGDVAAPRDPEVYWRDIQRSRAAYPRFGAMNNNIGPCAFWDLPREQPTRVKHDAEALIVSATGDPRTTHKGAVALHGLLPSSRLITVEGANRHAVYGLYENACVDTKVNRYLATGKLPADDRTCSKRAGLQPR</sequence>
<evidence type="ECO:0000256" key="1">
    <source>
        <dbReference type="ARBA" id="ARBA00010088"/>
    </source>
</evidence>
<dbReference type="InterPro" id="IPR013595">
    <property type="entry name" value="Pept_S33_TAP-like_C"/>
</dbReference>
<keyword evidence="2" id="KW-0732">Signal</keyword>
<evidence type="ECO:0000256" key="2">
    <source>
        <dbReference type="ARBA" id="ARBA00022729"/>
    </source>
</evidence>
<protein>
    <submittedName>
        <fullName evidence="5">Alpha/beta fold hydrolase</fullName>
    </submittedName>
</protein>
<accession>A0A7G7BV48</accession>
<reference evidence="6" key="1">
    <citation type="submission" date="2019-10" db="EMBL/GenBank/DDBJ databases">
        <title>Antimicrobial potential of Antarctic Bacteria.</title>
        <authorList>
            <person name="Benaud N."/>
            <person name="Edwards R.J."/>
            <person name="Ferrari B.C."/>
        </authorList>
    </citation>
    <scope>NUCLEOTIDE SEQUENCE [LARGE SCALE GENOMIC DNA]</scope>
    <source>
        <strain evidence="6">NBSH44</strain>
    </source>
</reference>
<evidence type="ECO:0000313" key="5">
    <source>
        <dbReference type="EMBL" id="QNE79213.1"/>
    </source>
</evidence>
<dbReference type="InterPro" id="IPR051601">
    <property type="entry name" value="Serine_prot/Carboxylest_S33"/>
</dbReference>
<dbReference type="Proteomes" id="UP000515307">
    <property type="component" value="Chromosome"/>
</dbReference>
<dbReference type="InterPro" id="IPR029058">
    <property type="entry name" value="AB_hydrolase_fold"/>
</dbReference>
<dbReference type="PANTHER" id="PTHR43248">
    <property type="entry name" value="2-SUCCINYL-6-HYDROXY-2,4-CYCLOHEXADIENE-1-CARBOXYLATE SYNTHASE"/>
    <property type="match status" value="1"/>
</dbReference>
<dbReference type="Pfam" id="PF08386">
    <property type="entry name" value="Abhydrolase_4"/>
    <property type="match status" value="1"/>
</dbReference>
<proteinExistence type="inferred from homology"/>
<organism evidence="5 6">
    <name type="scientific">Streptomyces finlayi</name>
    <dbReference type="NCBI Taxonomy" id="67296"/>
    <lineage>
        <taxon>Bacteria</taxon>
        <taxon>Bacillati</taxon>
        <taxon>Actinomycetota</taxon>
        <taxon>Actinomycetes</taxon>
        <taxon>Kitasatosporales</taxon>
        <taxon>Streptomycetaceae</taxon>
        <taxon>Streptomyces</taxon>
    </lineage>
</organism>
<dbReference type="GO" id="GO:0016787">
    <property type="term" value="F:hydrolase activity"/>
    <property type="evidence" value="ECO:0007669"/>
    <property type="project" value="UniProtKB-KW"/>
</dbReference>
<evidence type="ECO:0000313" key="6">
    <source>
        <dbReference type="Proteomes" id="UP000515307"/>
    </source>
</evidence>
<feature type="domain" description="Peptidase S33 tripeptidyl aminopeptidase-like C-terminal" evidence="4">
    <location>
        <begin position="481"/>
        <end position="573"/>
    </location>
</feature>
<name>A0A7G7BV48_9ACTN</name>
<keyword evidence="6" id="KW-1185">Reference proteome</keyword>
<dbReference type="EMBL" id="CP045702">
    <property type="protein sequence ID" value="QNE79213.1"/>
    <property type="molecule type" value="Genomic_DNA"/>
</dbReference>
<evidence type="ECO:0000256" key="3">
    <source>
        <dbReference type="ARBA" id="ARBA00022801"/>
    </source>
</evidence>
<comment type="similarity">
    <text evidence="1">Belongs to the peptidase S33 family.</text>
</comment>
<gene>
    <name evidence="5" type="ORF">F0344_13135</name>
</gene>
<dbReference type="KEGG" id="sfiy:F0344_13135"/>
<keyword evidence="3 5" id="KW-0378">Hydrolase</keyword>
<dbReference type="SUPFAM" id="SSF53474">
    <property type="entry name" value="alpha/beta-Hydrolases"/>
    <property type="match status" value="1"/>
</dbReference>
<dbReference type="Gene3D" id="3.40.50.1820">
    <property type="entry name" value="alpha/beta hydrolase"/>
    <property type="match status" value="1"/>
</dbReference>
<dbReference type="PANTHER" id="PTHR43248:SF29">
    <property type="entry name" value="TRIPEPTIDYL AMINOPEPTIDASE"/>
    <property type="match status" value="1"/>
</dbReference>
<evidence type="ECO:0000259" key="4">
    <source>
        <dbReference type="Pfam" id="PF08386"/>
    </source>
</evidence>